<name>X0TSP8_9ZZZZ</name>
<dbReference type="InterPro" id="IPR036185">
    <property type="entry name" value="DNA_heli_DnaB-like_N_sf"/>
</dbReference>
<dbReference type="EMBL" id="BARS01009758">
    <property type="protein sequence ID" value="GAF79165.1"/>
    <property type="molecule type" value="Genomic_DNA"/>
</dbReference>
<dbReference type="InterPro" id="IPR016136">
    <property type="entry name" value="DNA_helicase_N/primase_C"/>
</dbReference>
<dbReference type="GO" id="GO:0005524">
    <property type="term" value="F:ATP binding"/>
    <property type="evidence" value="ECO:0007669"/>
    <property type="project" value="InterPro"/>
</dbReference>
<proteinExistence type="predicted"/>
<dbReference type="GO" id="GO:0003678">
    <property type="term" value="F:DNA helicase activity"/>
    <property type="evidence" value="ECO:0007669"/>
    <property type="project" value="InterPro"/>
</dbReference>
<accession>X0TSP8</accession>
<feature type="non-terminal residue" evidence="1">
    <location>
        <position position="116"/>
    </location>
</feature>
<sequence>MADNRFFNYEIEKKLLTNLLHSVDSLEYSLTNVDINCFHNLPHQRLYDLIIRYYKKYFKPLPQSALNIQLRREPYKENEKTDIQFLFSDLHGQMLDEHTRFYVEELKNLKTNRGLH</sequence>
<gene>
    <name evidence="1" type="ORF">S01H1_18274</name>
</gene>
<comment type="caution">
    <text evidence="1">The sequence shown here is derived from an EMBL/GenBank/DDBJ whole genome shotgun (WGS) entry which is preliminary data.</text>
</comment>
<dbReference type="AlphaFoldDB" id="X0TSP8"/>
<evidence type="ECO:0008006" key="2">
    <source>
        <dbReference type="Google" id="ProtNLM"/>
    </source>
</evidence>
<dbReference type="SUPFAM" id="SSF48024">
    <property type="entry name" value="N-terminal domain of DnaB helicase"/>
    <property type="match status" value="1"/>
</dbReference>
<dbReference type="GO" id="GO:0006260">
    <property type="term" value="P:DNA replication"/>
    <property type="evidence" value="ECO:0007669"/>
    <property type="project" value="InterPro"/>
</dbReference>
<dbReference type="Gene3D" id="1.10.860.10">
    <property type="entry name" value="DNAb Helicase, Chain A"/>
    <property type="match status" value="1"/>
</dbReference>
<protein>
    <recommendedName>
        <fullName evidence="2">DNA helicase DnaB-like N-terminal domain-containing protein</fullName>
    </recommendedName>
</protein>
<reference evidence="1" key="1">
    <citation type="journal article" date="2014" name="Front. Microbiol.">
        <title>High frequency of phylogenetically diverse reductive dehalogenase-homologous genes in deep subseafloor sedimentary metagenomes.</title>
        <authorList>
            <person name="Kawai M."/>
            <person name="Futagami T."/>
            <person name="Toyoda A."/>
            <person name="Takaki Y."/>
            <person name="Nishi S."/>
            <person name="Hori S."/>
            <person name="Arai W."/>
            <person name="Tsubouchi T."/>
            <person name="Morono Y."/>
            <person name="Uchiyama I."/>
            <person name="Ito T."/>
            <person name="Fujiyama A."/>
            <person name="Inagaki F."/>
            <person name="Takami H."/>
        </authorList>
    </citation>
    <scope>NUCLEOTIDE SEQUENCE</scope>
    <source>
        <strain evidence="1">Expedition CK06-06</strain>
    </source>
</reference>
<evidence type="ECO:0000313" key="1">
    <source>
        <dbReference type="EMBL" id="GAF79165.1"/>
    </source>
</evidence>
<organism evidence="1">
    <name type="scientific">marine sediment metagenome</name>
    <dbReference type="NCBI Taxonomy" id="412755"/>
    <lineage>
        <taxon>unclassified sequences</taxon>
        <taxon>metagenomes</taxon>
        <taxon>ecological metagenomes</taxon>
    </lineage>
</organism>